<protein>
    <submittedName>
        <fullName evidence="1">Uncharacterized protein</fullName>
    </submittedName>
</protein>
<organism evidence="1 2">
    <name type="scientific">Psychrobacter fozii</name>
    <dbReference type="NCBI Taxonomy" id="198480"/>
    <lineage>
        <taxon>Bacteria</taxon>
        <taxon>Pseudomonadati</taxon>
        <taxon>Pseudomonadota</taxon>
        <taxon>Gammaproteobacteria</taxon>
        <taxon>Moraxellales</taxon>
        <taxon>Moraxellaceae</taxon>
        <taxon>Psychrobacter</taxon>
    </lineage>
</organism>
<accession>A0A2V4VDD3</accession>
<name>A0A2V4VDD3_9GAMM</name>
<reference evidence="1 2" key="1">
    <citation type="submission" date="2018-06" db="EMBL/GenBank/DDBJ databases">
        <title>Genomic Encyclopedia of Type Strains, Phase III (KMG-III): the genomes of soil and plant-associated and newly described type strains.</title>
        <authorList>
            <person name="Whitman W."/>
        </authorList>
    </citation>
    <scope>NUCLEOTIDE SEQUENCE [LARGE SCALE GENOMIC DNA]</scope>
    <source>
        <strain evidence="1 2">CECT 5889</strain>
    </source>
</reference>
<proteinExistence type="predicted"/>
<evidence type="ECO:0000313" key="1">
    <source>
        <dbReference type="EMBL" id="PYE40268.1"/>
    </source>
</evidence>
<gene>
    <name evidence="1" type="ORF">DFP82_102230</name>
</gene>
<evidence type="ECO:0000313" key="2">
    <source>
        <dbReference type="Proteomes" id="UP000247746"/>
    </source>
</evidence>
<comment type="caution">
    <text evidence="1">The sequence shown here is derived from an EMBL/GenBank/DDBJ whole genome shotgun (WGS) entry which is preliminary data.</text>
</comment>
<sequence>MSAIFLIYICKTDNTDQIIDTMRTKKGISNSRYIK</sequence>
<dbReference type="EMBL" id="QJSU01000002">
    <property type="protein sequence ID" value="PYE40268.1"/>
    <property type="molecule type" value="Genomic_DNA"/>
</dbReference>
<dbReference type="Proteomes" id="UP000247746">
    <property type="component" value="Unassembled WGS sequence"/>
</dbReference>
<keyword evidence="2" id="KW-1185">Reference proteome</keyword>
<dbReference type="AlphaFoldDB" id="A0A2V4VDD3"/>